<comment type="subunit">
    <text evidence="3">The complex is composed of two ATP-binding proteins (UgpC), two transmembrane proteins (UgpA and UgpE) and a solute-binding protein (UgpB).</text>
</comment>
<dbReference type="HOGENOM" id="CLU_031285_3_0_4"/>
<dbReference type="Gene3D" id="3.40.190.10">
    <property type="entry name" value="Periplasmic binding protein-like II"/>
    <property type="match status" value="2"/>
</dbReference>
<accession>A0A0C5JBG6</accession>
<dbReference type="SUPFAM" id="SSF53850">
    <property type="entry name" value="Periplasmic binding protein-like II"/>
    <property type="match status" value="1"/>
</dbReference>
<evidence type="ECO:0000256" key="4">
    <source>
        <dbReference type="ARBA" id="ARBA00017470"/>
    </source>
</evidence>
<reference evidence="8 9" key="1">
    <citation type="journal article" date="2015" name="Genome Announc.">
        <title>Complete Genome Sequence of a Novel Bacterium within the Family Rhodocyclaceae That Degrades Polycyclic Aromatic Hydrocarbons.</title>
        <authorList>
            <person name="Singleton D.R."/>
            <person name="Dickey A.N."/>
            <person name="Scholl E.H."/>
            <person name="Wright F.A."/>
            <person name="Aitken M.D."/>
        </authorList>
    </citation>
    <scope>NUCLEOTIDE SEQUENCE [LARGE SCALE GENOMIC DNA]</scope>
    <source>
        <strain evidence="9">PG1-Ca6</strain>
    </source>
</reference>
<dbReference type="STRING" id="1565605.PG1C_13375"/>
<keyword evidence="6" id="KW-0732">Signal</keyword>
<dbReference type="Proteomes" id="UP000061603">
    <property type="component" value="Chromosome"/>
</dbReference>
<keyword evidence="5" id="KW-0813">Transport</keyword>
<feature type="compositionally biased region" description="Polar residues" evidence="7">
    <location>
        <begin position="472"/>
        <end position="482"/>
    </location>
</feature>
<evidence type="ECO:0000256" key="6">
    <source>
        <dbReference type="ARBA" id="ARBA00022729"/>
    </source>
</evidence>
<protein>
    <recommendedName>
        <fullName evidence="4">sn-glycerol-3-phosphate-binding periplasmic protein UgpB</fullName>
    </recommendedName>
</protein>
<evidence type="ECO:0000256" key="5">
    <source>
        <dbReference type="ARBA" id="ARBA00022448"/>
    </source>
</evidence>
<sequence length="491" mass="54217">MLNHVGLILVSRRTGHEETHVQYGEVYWAKHSSKYRNNNHPKQTLVQRRSVHVFYYTEEVKLTGINKYFLGVLGGLVCLTLNFSTPAFAQEIILRHALDGKAQDALATLVLRFNDHIKGQGRVILQDVRSLDNKRPLPLLALLNADDSMNFFTARITFMPLHTLMRNYGQPLNTSLFYPQMLDAVADSTGQPQALPMGMSLPVLLINRGQVPRAAKTIDLSPRTWLDVQNLAGTLSDNGVKCPLTSSRFAWVHLENTASQHGEQMDIRTGRSEKVKANNLMNVKHLALLASWQKSHYFTYFGPDAEANQRFLQGECAMITGESALYVAARATGMDVTLAPLPYYDDAYGAQREKVLPDGAALWVLPGQPKAAYALAARFVSYLLQPDVQRDWVRASGSLPMTPGALAALRESGMPAALADAAEQRLAASRADSTRIHPGALRDRLHLALDEQVALVWSTPRSAKQALDTATLRANSPSSGGSKTKAARRRK</sequence>
<dbReference type="InterPro" id="IPR050490">
    <property type="entry name" value="Bact_solute-bd_prot1"/>
</dbReference>
<dbReference type="GO" id="GO:0042597">
    <property type="term" value="C:periplasmic space"/>
    <property type="evidence" value="ECO:0007669"/>
    <property type="project" value="UniProtKB-SubCell"/>
</dbReference>
<comment type="subcellular location">
    <subcellularLocation>
        <location evidence="1">Periplasm</location>
    </subcellularLocation>
</comment>
<name>A0A0C5JBG6_9PROT</name>
<evidence type="ECO:0000256" key="2">
    <source>
        <dbReference type="ARBA" id="ARBA00008520"/>
    </source>
</evidence>
<organism evidence="8 9">
    <name type="scientific">Rugosibacter aromaticivorans</name>
    <dbReference type="NCBI Taxonomy" id="1565605"/>
    <lineage>
        <taxon>Bacteria</taxon>
        <taxon>Pseudomonadati</taxon>
        <taxon>Pseudomonadota</taxon>
        <taxon>Betaproteobacteria</taxon>
        <taxon>Nitrosomonadales</taxon>
        <taxon>Sterolibacteriaceae</taxon>
        <taxon>Rugosibacter</taxon>
    </lineage>
</organism>
<proteinExistence type="inferred from homology"/>
<evidence type="ECO:0000256" key="3">
    <source>
        <dbReference type="ARBA" id="ARBA00011557"/>
    </source>
</evidence>
<dbReference type="PANTHER" id="PTHR43649:SF31">
    <property type="entry name" value="SN-GLYCEROL-3-PHOSPHATE-BINDING PERIPLASMIC PROTEIN UGPB"/>
    <property type="match status" value="1"/>
</dbReference>
<keyword evidence="9" id="KW-1185">Reference proteome</keyword>
<comment type="similarity">
    <text evidence="2">Belongs to the bacterial solute-binding protein 1 family.</text>
</comment>
<dbReference type="PANTHER" id="PTHR43649">
    <property type="entry name" value="ARABINOSE-BINDING PROTEIN-RELATED"/>
    <property type="match status" value="1"/>
</dbReference>
<dbReference type="EMBL" id="CP010554">
    <property type="protein sequence ID" value="AJP49153.1"/>
    <property type="molecule type" value="Genomic_DNA"/>
</dbReference>
<evidence type="ECO:0000256" key="1">
    <source>
        <dbReference type="ARBA" id="ARBA00004418"/>
    </source>
</evidence>
<evidence type="ECO:0000256" key="7">
    <source>
        <dbReference type="SAM" id="MobiDB-lite"/>
    </source>
</evidence>
<feature type="region of interest" description="Disordered" evidence="7">
    <location>
        <begin position="467"/>
        <end position="491"/>
    </location>
</feature>
<dbReference type="KEGG" id="rbu:PG1C_13375"/>
<dbReference type="InterPro" id="IPR006059">
    <property type="entry name" value="SBP"/>
</dbReference>
<evidence type="ECO:0000313" key="8">
    <source>
        <dbReference type="EMBL" id="AJP49153.1"/>
    </source>
</evidence>
<evidence type="ECO:0000313" key="9">
    <source>
        <dbReference type="Proteomes" id="UP000061603"/>
    </source>
</evidence>
<dbReference type="Pfam" id="PF13416">
    <property type="entry name" value="SBP_bac_8"/>
    <property type="match status" value="1"/>
</dbReference>
<gene>
    <name evidence="8" type="ORF">PG1C_13375</name>
</gene>
<dbReference type="AlphaFoldDB" id="A0A0C5JBG6"/>